<dbReference type="Gene3D" id="3.10.10.10">
    <property type="entry name" value="HIV Type 1 Reverse Transcriptase, subunit A, domain 1"/>
    <property type="match status" value="1"/>
</dbReference>
<feature type="domain" description="Reverse transcriptase" evidence="9">
    <location>
        <begin position="55"/>
        <end position="150"/>
    </location>
</feature>
<dbReference type="GO" id="GO:0004519">
    <property type="term" value="F:endonuclease activity"/>
    <property type="evidence" value="ECO:0007669"/>
    <property type="project" value="UniProtKB-KW"/>
</dbReference>
<evidence type="ECO:0000256" key="2">
    <source>
        <dbReference type="ARBA" id="ARBA00022679"/>
    </source>
</evidence>
<comment type="caution">
    <text evidence="10">The sequence shown here is derived from an EMBL/GenBank/DDBJ whole genome shotgun (WGS) entry which is preliminary data.</text>
</comment>
<keyword evidence="8" id="KW-0812">Transmembrane</keyword>
<protein>
    <submittedName>
        <fullName evidence="10">(raccoon dog) hypothetical protein</fullName>
    </submittedName>
</protein>
<evidence type="ECO:0000256" key="4">
    <source>
        <dbReference type="ARBA" id="ARBA00022722"/>
    </source>
</evidence>
<dbReference type="InterPro" id="IPR043128">
    <property type="entry name" value="Rev_trsase/Diguanyl_cyclase"/>
</dbReference>
<gene>
    <name evidence="10" type="ORF">NYPRO_LOCUS4584</name>
</gene>
<evidence type="ECO:0000256" key="8">
    <source>
        <dbReference type="SAM" id="Phobius"/>
    </source>
</evidence>
<dbReference type="InterPro" id="IPR043502">
    <property type="entry name" value="DNA/RNA_pol_sf"/>
</dbReference>
<dbReference type="AlphaFoldDB" id="A0A811Y2E5"/>
<evidence type="ECO:0000256" key="1">
    <source>
        <dbReference type="ARBA" id="ARBA00010879"/>
    </source>
</evidence>
<keyword evidence="11" id="KW-1185">Reference proteome</keyword>
<keyword evidence="8" id="KW-1133">Transmembrane helix</keyword>
<evidence type="ECO:0000256" key="7">
    <source>
        <dbReference type="ARBA" id="ARBA00022918"/>
    </source>
</evidence>
<keyword evidence="8" id="KW-0472">Membrane</keyword>
<reference evidence="10" key="1">
    <citation type="submission" date="2020-12" db="EMBL/GenBank/DDBJ databases">
        <authorList>
            <consortium name="Molecular Ecology Group"/>
        </authorList>
    </citation>
    <scope>NUCLEOTIDE SEQUENCE</scope>
    <source>
        <strain evidence="10">TBG_1078</strain>
    </source>
</reference>
<evidence type="ECO:0000313" key="10">
    <source>
        <dbReference type="EMBL" id="CAD7671789.1"/>
    </source>
</evidence>
<keyword evidence="2" id="KW-0808">Transferase</keyword>
<dbReference type="GO" id="GO:0016787">
    <property type="term" value="F:hydrolase activity"/>
    <property type="evidence" value="ECO:0007669"/>
    <property type="project" value="UniProtKB-KW"/>
</dbReference>
<dbReference type="PANTHER" id="PTHR41694:SF3">
    <property type="entry name" value="RNA-DIRECTED DNA POLYMERASE-RELATED"/>
    <property type="match status" value="1"/>
</dbReference>
<dbReference type="InterPro" id="IPR000477">
    <property type="entry name" value="RT_dom"/>
</dbReference>
<name>A0A811Y2E5_NYCPR</name>
<feature type="transmembrane region" description="Helical" evidence="8">
    <location>
        <begin position="165"/>
        <end position="184"/>
    </location>
</feature>
<comment type="similarity">
    <text evidence="1">Belongs to the beta type-B retroviral polymerase family. HERV class-II K(HML-2) pol subfamily.</text>
</comment>
<dbReference type="Gene3D" id="3.30.70.270">
    <property type="match status" value="1"/>
</dbReference>
<dbReference type="GO" id="GO:0003964">
    <property type="term" value="F:RNA-directed DNA polymerase activity"/>
    <property type="evidence" value="ECO:0007669"/>
    <property type="project" value="UniProtKB-KW"/>
</dbReference>
<keyword evidence="7" id="KW-0695">RNA-directed DNA polymerase</keyword>
<dbReference type="Proteomes" id="UP000645828">
    <property type="component" value="Unassembled WGS sequence"/>
</dbReference>
<keyword evidence="6" id="KW-0378">Hydrolase</keyword>
<proteinExistence type="inferred from homology"/>
<keyword evidence="4" id="KW-0540">Nuclease</keyword>
<keyword evidence="3" id="KW-0548">Nucleotidyltransferase</keyword>
<dbReference type="Pfam" id="PF00078">
    <property type="entry name" value="RVT_1"/>
    <property type="match status" value="1"/>
</dbReference>
<dbReference type="PANTHER" id="PTHR41694">
    <property type="entry name" value="ENDOGENOUS RETROVIRUS GROUP K MEMBER POL PROTEIN"/>
    <property type="match status" value="1"/>
</dbReference>
<accession>A0A811Y2E5</accession>
<evidence type="ECO:0000259" key="9">
    <source>
        <dbReference type="Pfam" id="PF00078"/>
    </source>
</evidence>
<organism evidence="10 11">
    <name type="scientific">Nyctereutes procyonoides</name>
    <name type="common">Raccoon dog</name>
    <name type="synonym">Canis procyonoides</name>
    <dbReference type="NCBI Taxonomy" id="34880"/>
    <lineage>
        <taxon>Eukaryota</taxon>
        <taxon>Metazoa</taxon>
        <taxon>Chordata</taxon>
        <taxon>Craniata</taxon>
        <taxon>Vertebrata</taxon>
        <taxon>Euteleostomi</taxon>
        <taxon>Mammalia</taxon>
        <taxon>Eutheria</taxon>
        <taxon>Laurasiatheria</taxon>
        <taxon>Carnivora</taxon>
        <taxon>Caniformia</taxon>
        <taxon>Canidae</taxon>
        <taxon>Nyctereutes</taxon>
    </lineage>
</organism>
<keyword evidence="5" id="KW-0255">Endonuclease</keyword>
<evidence type="ECO:0000313" key="11">
    <source>
        <dbReference type="Proteomes" id="UP000645828"/>
    </source>
</evidence>
<evidence type="ECO:0000256" key="5">
    <source>
        <dbReference type="ARBA" id="ARBA00022759"/>
    </source>
</evidence>
<dbReference type="EMBL" id="CAJHUB010000663">
    <property type="protein sequence ID" value="CAD7671789.1"/>
    <property type="molecule type" value="Genomic_DNA"/>
</dbReference>
<dbReference type="GO" id="GO:0035613">
    <property type="term" value="F:RNA stem-loop binding"/>
    <property type="evidence" value="ECO:0007669"/>
    <property type="project" value="TreeGrafter"/>
</dbReference>
<dbReference type="SUPFAM" id="SSF56672">
    <property type="entry name" value="DNA/RNA polymerases"/>
    <property type="match status" value="1"/>
</dbReference>
<sequence length="226" mass="25438">MHCLSSGKTSTPVWVDQWPLVKEKREAAEVLTQEQLNLGHLKPSTSPWNTPIFVIKKKTGKWRLLQDLRAVNRVIFPMGTLQPGLPSPSAIPLNFQMLVLDLKDCFFTISLAPGDGEHFAFSLPSTNLQEPYYRYEWTVLPQGMVNTGEILNQLNGFNPFNSLKYSFWIFLVLIIGLILMYVMFACSCKKFNNQLNSSKAQLHFLHLKNIGGDVGGSPAVRGRVPS</sequence>
<evidence type="ECO:0000256" key="3">
    <source>
        <dbReference type="ARBA" id="ARBA00022695"/>
    </source>
</evidence>
<evidence type="ECO:0000256" key="6">
    <source>
        <dbReference type="ARBA" id="ARBA00022801"/>
    </source>
</evidence>